<feature type="compositionally biased region" description="Low complexity" evidence="1">
    <location>
        <begin position="31"/>
        <end position="42"/>
    </location>
</feature>
<evidence type="ECO:0000313" key="2">
    <source>
        <dbReference type="EMBL" id="KAJ2924611.1"/>
    </source>
</evidence>
<proteinExistence type="predicted"/>
<organism evidence="2 3">
    <name type="scientific">Candolleomyces eurysporus</name>
    <dbReference type="NCBI Taxonomy" id="2828524"/>
    <lineage>
        <taxon>Eukaryota</taxon>
        <taxon>Fungi</taxon>
        <taxon>Dikarya</taxon>
        <taxon>Basidiomycota</taxon>
        <taxon>Agaricomycotina</taxon>
        <taxon>Agaricomycetes</taxon>
        <taxon>Agaricomycetidae</taxon>
        <taxon>Agaricales</taxon>
        <taxon>Agaricineae</taxon>
        <taxon>Psathyrellaceae</taxon>
        <taxon>Candolleomyces</taxon>
    </lineage>
</organism>
<gene>
    <name evidence="2" type="ORF">H1R20_g12482</name>
</gene>
<sequence length="84" mass="9204">MYSDKDDDDSDDEADERTRTVDEEKREREASASSGQQSKSAALVATAANSGKLISPSFQSQYKFESERDCTPTDATLPSVCRCS</sequence>
<accession>A0A9W8IWF9</accession>
<comment type="caution">
    <text evidence="2">The sequence shown here is derived from an EMBL/GenBank/DDBJ whole genome shotgun (WGS) entry which is preliminary data.</text>
</comment>
<protein>
    <submittedName>
        <fullName evidence="2">Uncharacterized protein</fullName>
    </submittedName>
</protein>
<name>A0A9W8IWF9_9AGAR</name>
<feature type="region of interest" description="Disordered" evidence="1">
    <location>
        <begin position="1"/>
        <end position="43"/>
    </location>
</feature>
<keyword evidence="3" id="KW-1185">Reference proteome</keyword>
<evidence type="ECO:0000256" key="1">
    <source>
        <dbReference type="SAM" id="MobiDB-lite"/>
    </source>
</evidence>
<evidence type="ECO:0000313" key="3">
    <source>
        <dbReference type="Proteomes" id="UP001140091"/>
    </source>
</evidence>
<reference evidence="2" key="1">
    <citation type="submission" date="2022-06" db="EMBL/GenBank/DDBJ databases">
        <title>Genome Sequence of Candolleomyces eurysporus.</title>
        <authorList>
            <person name="Buettner E."/>
        </authorList>
    </citation>
    <scope>NUCLEOTIDE SEQUENCE</scope>
    <source>
        <strain evidence="2">VTCC 930004</strain>
    </source>
</reference>
<dbReference type="Proteomes" id="UP001140091">
    <property type="component" value="Unassembled WGS sequence"/>
</dbReference>
<feature type="non-terminal residue" evidence="2">
    <location>
        <position position="84"/>
    </location>
</feature>
<feature type="compositionally biased region" description="Basic and acidic residues" evidence="1">
    <location>
        <begin position="16"/>
        <end position="30"/>
    </location>
</feature>
<feature type="compositionally biased region" description="Acidic residues" evidence="1">
    <location>
        <begin position="1"/>
        <end position="15"/>
    </location>
</feature>
<dbReference type="AlphaFoldDB" id="A0A9W8IWF9"/>
<dbReference type="EMBL" id="JANBPK010001212">
    <property type="protein sequence ID" value="KAJ2924611.1"/>
    <property type="molecule type" value="Genomic_DNA"/>
</dbReference>